<dbReference type="InterPro" id="IPR008978">
    <property type="entry name" value="HSP20-like_chaperone"/>
</dbReference>
<evidence type="ECO:0000256" key="4">
    <source>
        <dbReference type="SAM" id="MobiDB-lite"/>
    </source>
</evidence>
<dbReference type="Gene3D" id="2.60.40.790">
    <property type="match status" value="1"/>
</dbReference>
<dbReference type="Pfam" id="PF04968">
    <property type="entry name" value="CHORD"/>
    <property type="match status" value="2"/>
</dbReference>
<dbReference type="PROSITE" id="PS51401">
    <property type="entry name" value="CHORD"/>
    <property type="match status" value="2"/>
</dbReference>
<feature type="domain" description="CHORD" evidence="6">
    <location>
        <begin position="129"/>
        <end position="190"/>
    </location>
</feature>
<gene>
    <name evidence="7" type="ORF">G7Z17_g8892</name>
</gene>
<dbReference type="GO" id="GO:0046872">
    <property type="term" value="F:metal ion binding"/>
    <property type="evidence" value="ECO:0007669"/>
    <property type="project" value="UniProtKB-KW"/>
</dbReference>
<organism evidence="7 8">
    <name type="scientific">Cylindrodendrum hubeiense</name>
    <dbReference type="NCBI Taxonomy" id="595255"/>
    <lineage>
        <taxon>Eukaryota</taxon>
        <taxon>Fungi</taxon>
        <taxon>Dikarya</taxon>
        <taxon>Ascomycota</taxon>
        <taxon>Pezizomycotina</taxon>
        <taxon>Sordariomycetes</taxon>
        <taxon>Hypocreomycetidae</taxon>
        <taxon>Hypocreales</taxon>
        <taxon>Nectriaceae</taxon>
        <taxon>Cylindrodendrum</taxon>
    </lineage>
</organism>
<feature type="region of interest" description="Disordered" evidence="4">
    <location>
        <begin position="58"/>
        <end position="80"/>
    </location>
</feature>
<dbReference type="OrthoDB" id="1898560at2759"/>
<keyword evidence="1" id="KW-0479">Metal-binding</keyword>
<dbReference type="Gene3D" id="4.10.1130.20">
    <property type="match status" value="2"/>
</dbReference>
<feature type="domain" description="CHORD" evidence="6">
    <location>
        <begin position="5"/>
        <end position="61"/>
    </location>
</feature>
<dbReference type="SUPFAM" id="SSF49764">
    <property type="entry name" value="HSP20-like chaperones"/>
    <property type="match status" value="1"/>
</dbReference>
<dbReference type="PANTHER" id="PTHR46983">
    <property type="entry name" value="CYSTEINE AND HISTIDINE-RICH DOMAIN-CONTAINING PROTEIN 1"/>
    <property type="match status" value="1"/>
</dbReference>
<dbReference type="EMBL" id="JAANBB010000237">
    <property type="protein sequence ID" value="KAF7545828.1"/>
    <property type="molecule type" value="Genomic_DNA"/>
</dbReference>
<evidence type="ECO:0000256" key="3">
    <source>
        <dbReference type="ARBA" id="ARBA00022833"/>
    </source>
</evidence>
<sequence length="318" mass="34726">MAQKCVHQGCGKQYTDATEKCEYHPGPPIFHEGQKGWKCCKPRVLTFDEFMDITPCTTGVHSTTDKPPGVEEKPQQDDAALAKKIENLNAATPSRGPVQTAQHAPTPPPPAPESEDDEPGLEIPDKAGCKRRACGATYKKGSSRDAEECVHHPGVPIFHEGSKGYSCCKRRVLEFDQFMNMAGCKTKKQHLFVGSGKKGNGDAGGEEVLSTVRHDFYQTPASVIASFFLKKINKETAKVEFQEKQLVLDLTTTDSPPKRYKSEVPLFATIDTEKSSYKILGTKLEVSLAKSDGSSWSVLRSDDAPTGEILQVGRAGRA</sequence>
<feature type="compositionally biased region" description="Basic and acidic residues" evidence="4">
    <location>
        <begin position="68"/>
        <end position="80"/>
    </location>
</feature>
<dbReference type="Proteomes" id="UP000722485">
    <property type="component" value="Unassembled WGS sequence"/>
</dbReference>
<evidence type="ECO:0008006" key="9">
    <source>
        <dbReference type="Google" id="ProtNLM"/>
    </source>
</evidence>
<evidence type="ECO:0000256" key="2">
    <source>
        <dbReference type="ARBA" id="ARBA00022737"/>
    </source>
</evidence>
<reference evidence="7" key="1">
    <citation type="submission" date="2020-03" db="EMBL/GenBank/DDBJ databases">
        <title>Draft Genome Sequence of Cylindrodendrum hubeiense.</title>
        <authorList>
            <person name="Buettner E."/>
            <person name="Kellner H."/>
        </authorList>
    </citation>
    <scope>NUCLEOTIDE SEQUENCE</scope>
    <source>
        <strain evidence="7">IHI 201604</strain>
    </source>
</reference>
<dbReference type="PANTHER" id="PTHR46983:SF3">
    <property type="entry name" value="CHPADIPLOID STATE MAINTENANCE PROTEIN CHPA"/>
    <property type="match status" value="1"/>
</dbReference>
<dbReference type="CDD" id="cd06466">
    <property type="entry name" value="p23_CS_SGT1_like"/>
    <property type="match status" value="1"/>
</dbReference>
<dbReference type="Pfam" id="PF04969">
    <property type="entry name" value="CS"/>
    <property type="match status" value="1"/>
</dbReference>
<keyword evidence="2" id="KW-0677">Repeat</keyword>
<feature type="region of interest" description="Disordered" evidence="4">
    <location>
        <begin position="92"/>
        <end position="126"/>
    </location>
</feature>
<feature type="domain" description="CS" evidence="5">
    <location>
        <begin position="209"/>
        <end position="300"/>
    </location>
</feature>
<comment type="caution">
    <text evidence="7">The sequence shown here is derived from an EMBL/GenBank/DDBJ whole genome shotgun (WGS) entry which is preliminary data.</text>
</comment>
<evidence type="ECO:0000313" key="7">
    <source>
        <dbReference type="EMBL" id="KAF7545828.1"/>
    </source>
</evidence>
<dbReference type="InterPro" id="IPR007051">
    <property type="entry name" value="CHORD_dom"/>
</dbReference>
<dbReference type="AlphaFoldDB" id="A0A9P5HAA7"/>
<dbReference type="InterPro" id="IPR039790">
    <property type="entry name" value="CHRD1"/>
</dbReference>
<evidence type="ECO:0000313" key="8">
    <source>
        <dbReference type="Proteomes" id="UP000722485"/>
    </source>
</evidence>
<evidence type="ECO:0000259" key="6">
    <source>
        <dbReference type="PROSITE" id="PS51401"/>
    </source>
</evidence>
<evidence type="ECO:0000259" key="5">
    <source>
        <dbReference type="PROSITE" id="PS51203"/>
    </source>
</evidence>
<accession>A0A9P5HAA7</accession>
<name>A0A9P5HAA7_9HYPO</name>
<dbReference type="InterPro" id="IPR007052">
    <property type="entry name" value="CS_dom"/>
</dbReference>
<evidence type="ECO:0000256" key="1">
    <source>
        <dbReference type="ARBA" id="ARBA00022723"/>
    </source>
</evidence>
<keyword evidence="3" id="KW-0862">Zinc</keyword>
<dbReference type="PROSITE" id="PS51203">
    <property type="entry name" value="CS"/>
    <property type="match status" value="1"/>
</dbReference>
<proteinExistence type="predicted"/>
<keyword evidence="8" id="KW-1185">Reference proteome</keyword>
<protein>
    <recommendedName>
        <fullName evidence="9">Cysteine and histidine-rich domain-containing protein</fullName>
    </recommendedName>
</protein>